<comment type="caution">
    <text evidence="3">The sequence shown here is derived from an EMBL/GenBank/DDBJ whole genome shotgun (WGS) entry which is preliminary data.</text>
</comment>
<accession>A0AA38R044</accession>
<dbReference type="InterPro" id="IPR052820">
    <property type="entry name" value="PhiA_domain"/>
</dbReference>
<protein>
    <submittedName>
        <fullName evidence="3">Carbohydrate-binding module family 52 protein</fullName>
    </submittedName>
</protein>
<feature type="domain" description="Endo-1,3(4)-beta-glucanase 1 carbohydrate binding" evidence="2">
    <location>
        <begin position="22"/>
        <end position="70"/>
    </location>
</feature>
<keyword evidence="1" id="KW-0732">Signal</keyword>
<organism evidence="3 4">
    <name type="scientific">Coniochaeta hoffmannii</name>
    <dbReference type="NCBI Taxonomy" id="91930"/>
    <lineage>
        <taxon>Eukaryota</taxon>
        <taxon>Fungi</taxon>
        <taxon>Dikarya</taxon>
        <taxon>Ascomycota</taxon>
        <taxon>Pezizomycotina</taxon>
        <taxon>Sordariomycetes</taxon>
        <taxon>Sordariomycetidae</taxon>
        <taxon>Coniochaetales</taxon>
        <taxon>Coniochaetaceae</taxon>
        <taxon>Coniochaeta</taxon>
    </lineage>
</organism>
<dbReference type="InterPro" id="IPR018909">
    <property type="entry name" value="Eng1_septum"/>
</dbReference>
<dbReference type="EMBL" id="JANBVN010000324">
    <property type="protein sequence ID" value="KAJ9129571.1"/>
    <property type="molecule type" value="Genomic_DNA"/>
</dbReference>
<dbReference type="AlphaFoldDB" id="A0AA38R044"/>
<keyword evidence="4" id="KW-1185">Reference proteome</keyword>
<proteinExistence type="predicted"/>
<dbReference type="Pfam" id="PF10645">
    <property type="entry name" value="Carb_bind"/>
    <property type="match status" value="1"/>
</dbReference>
<evidence type="ECO:0000259" key="2">
    <source>
        <dbReference type="Pfam" id="PF10645"/>
    </source>
</evidence>
<dbReference type="PANTHER" id="PTHR42047">
    <property type="entry name" value="PROTEIN, PUTATIVE (AFU_ORTHOLOGUE AFUA_6G03560)-RELATED"/>
    <property type="match status" value="1"/>
</dbReference>
<evidence type="ECO:0000313" key="4">
    <source>
        <dbReference type="Proteomes" id="UP001174691"/>
    </source>
</evidence>
<sequence>MAPSVVAAVLGLIALGHAELQNCGASQYDPAQYVCYDNQFLCPVASGEPLSYCAGACYSKFMYQCVNSVLSLLPAVEPSTPFTLTASNPSLPIDGKSVTACGQHWSVGGQTCSYCPSAVGAACPAGNITAVIASDGRAAMDTMVPGGQVVYLDPYWNVGYSQAHSAYIPPGRTLTGLAAYKGGGFVNLNGNGYGWVACPPAASGGGGDSWNLVAKNASNAGTLGNCYGINLKINELPQGTTGAWQYT</sequence>
<evidence type="ECO:0000256" key="1">
    <source>
        <dbReference type="SAM" id="SignalP"/>
    </source>
</evidence>
<gene>
    <name evidence="3" type="ORF">NKR19_g10303</name>
</gene>
<dbReference type="GO" id="GO:0030246">
    <property type="term" value="F:carbohydrate binding"/>
    <property type="evidence" value="ECO:0007669"/>
    <property type="project" value="InterPro"/>
</dbReference>
<reference evidence="3" key="1">
    <citation type="submission" date="2022-07" db="EMBL/GenBank/DDBJ databases">
        <title>Fungi with potential for degradation of polypropylene.</title>
        <authorList>
            <person name="Gostincar C."/>
        </authorList>
    </citation>
    <scope>NUCLEOTIDE SEQUENCE</scope>
    <source>
        <strain evidence="3">EXF-13287</strain>
    </source>
</reference>
<feature type="chain" id="PRO_5041272866" evidence="1">
    <location>
        <begin position="19"/>
        <end position="247"/>
    </location>
</feature>
<dbReference type="PANTHER" id="PTHR42047:SF1">
    <property type="entry name" value="PROTEIN, PUTATIVE (AFU_ORTHOLOGUE AFUA_6G03560)-RELATED"/>
    <property type="match status" value="1"/>
</dbReference>
<dbReference type="Proteomes" id="UP001174691">
    <property type="component" value="Unassembled WGS sequence"/>
</dbReference>
<feature type="signal peptide" evidence="1">
    <location>
        <begin position="1"/>
        <end position="18"/>
    </location>
</feature>
<name>A0AA38R044_9PEZI</name>
<evidence type="ECO:0000313" key="3">
    <source>
        <dbReference type="EMBL" id="KAJ9129571.1"/>
    </source>
</evidence>